<evidence type="ECO:0000256" key="3">
    <source>
        <dbReference type="ARBA" id="ARBA00022692"/>
    </source>
</evidence>
<evidence type="ECO:0000256" key="6">
    <source>
        <dbReference type="SAM" id="Phobius"/>
    </source>
</evidence>
<gene>
    <name evidence="7" type="ORF">ACFSTF_13185</name>
</gene>
<keyword evidence="2" id="KW-1003">Cell membrane</keyword>
<keyword evidence="3 6" id="KW-0812">Transmembrane</keyword>
<dbReference type="RefSeq" id="WP_246092775.1">
    <property type="nucleotide sequence ID" value="NZ_JBHUMR010000014.1"/>
</dbReference>
<name>A0ABW5PTL4_9BACI</name>
<feature type="transmembrane region" description="Helical" evidence="6">
    <location>
        <begin position="12"/>
        <end position="32"/>
    </location>
</feature>
<protein>
    <submittedName>
        <fullName evidence="7">Na/Pi symporter</fullName>
    </submittedName>
</protein>
<comment type="caution">
    <text evidence="7">The sequence shown here is derived from an EMBL/GenBank/DDBJ whole genome shotgun (WGS) entry which is preliminary data.</text>
</comment>
<dbReference type="Pfam" id="PF02690">
    <property type="entry name" value="Na_Pi_cotrans"/>
    <property type="match status" value="2"/>
</dbReference>
<evidence type="ECO:0000256" key="5">
    <source>
        <dbReference type="ARBA" id="ARBA00023136"/>
    </source>
</evidence>
<comment type="subcellular location">
    <subcellularLocation>
        <location evidence="1">Cell membrane</location>
        <topology evidence="1">Multi-pass membrane protein</topology>
    </subcellularLocation>
</comment>
<dbReference type="PANTHER" id="PTHR10010">
    <property type="entry name" value="SOLUTE CARRIER FAMILY 34 SODIUM PHOSPHATE , MEMBER 2-RELATED"/>
    <property type="match status" value="1"/>
</dbReference>
<evidence type="ECO:0000313" key="8">
    <source>
        <dbReference type="Proteomes" id="UP001597458"/>
    </source>
</evidence>
<proteinExistence type="predicted"/>
<evidence type="ECO:0000256" key="1">
    <source>
        <dbReference type="ARBA" id="ARBA00004651"/>
    </source>
</evidence>
<feature type="transmembrane region" description="Helical" evidence="6">
    <location>
        <begin position="113"/>
        <end position="134"/>
    </location>
</feature>
<feature type="transmembrane region" description="Helical" evidence="6">
    <location>
        <begin position="252"/>
        <end position="274"/>
    </location>
</feature>
<evidence type="ECO:0000313" key="7">
    <source>
        <dbReference type="EMBL" id="MFD2618263.1"/>
    </source>
</evidence>
<dbReference type="InterPro" id="IPR003841">
    <property type="entry name" value="Na/Pi_transpt"/>
</dbReference>
<keyword evidence="8" id="KW-1185">Reference proteome</keyword>
<sequence>MEIFYSKELEVTFLTFIILTFLAYLCIFLFGMTMMKVGFRHLAGKFIEEIIEKLTKQPINGLIIGAIATMMLQSSSAVTVIAIGLTTSGLLRFPNTVGIILGANIGTTATIEIASFHVGYIQYIFLVLGLLLMVHPIKKCFAIGACLFGIGCLFTSMHGFNQMAEPLFKLSSVQHILMLSDQNYVIAILTGTLLSAVLQSSSATTLITMAFLNHGALSIGSAIAVTFGANIGTCVTAYIASLGNPWEAKWTAYTHFLFNVLGVILFYPFIDLLADITMKLSHSTEFQLAHSGVLFNLITALLALPFANVYGRWVENKQKPKHVIE</sequence>
<dbReference type="InterPro" id="IPR004633">
    <property type="entry name" value="NaPi_cotrn-rel/YqeW-like"/>
</dbReference>
<feature type="transmembrane region" description="Helical" evidence="6">
    <location>
        <begin position="286"/>
        <end position="307"/>
    </location>
</feature>
<accession>A0ABW5PTL4</accession>
<organism evidence="7 8">
    <name type="scientific">Terrilactibacillus laevilacticus</name>
    <dbReference type="NCBI Taxonomy" id="1380157"/>
    <lineage>
        <taxon>Bacteria</taxon>
        <taxon>Bacillati</taxon>
        <taxon>Bacillota</taxon>
        <taxon>Bacilli</taxon>
        <taxon>Bacillales</taxon>
        <taxon>Bacillaceae</taxon>
        <taxon>Terrilactibacillus</taxon>
    </lineage>
</organism>
<dbReference type="NCBIfam" id="NF037997">
    <property type="entry name" value="Na_Pi_symport"/>
    <property type="match status" value="1"/>
</dbReference>
<dbReference type="PANTHER" id="PTHR10010:SF46">
    <property type="entry name" value="SODIUM-DEPENDENT PHOSPHATE TRANSPORT PROTEIN 2B"/>
    <property type="match status" value="1"/>
</dbReference>
<keyword evidence="4 6" id="KW-1133">Transmembrane helix</keyword>
<dbReference type="NCBIfam" id="TIGR00704">
    <property type="entry name" value="NaPi_cotrn_rel"/>
    <property type="match status" value="1"/>
</dbReference>
<feature type="transmembrane region" description="Helical" evidence="6">
    <location>
        <begin position="184"/>
        <end position="212"/>
    </location>
</feature>
<feature type="transmembrane region" description="Helical" evidence="6">
    <location>
        <begin position="219"/>
        <end position="240"/>
    </location>
</feature>
<dbReference type="EMBL" id="JBHUMR010000014">
    <property type="protein sequence ID" value="MFD2618263.1"/>
    <property type="molecule type" value="Genomic_DNA"/>
</dbReference>
<keyword evidence="5 6" id="KW-0472">Membrane</keyword>
<evidence type="ECO:0000256" key="4">
    <source>
        <dbReference type="ARBA" id="ARBA00022989"/>
    </source>
</evidence>
<feature type="transmembrane region" description="Helical" evidence="6">
    <location>
        <begin position="141"/>
        <end position="164"/>
    </location>
</feature>
<reference evidence="8" key="1">
    <citation type="journal article" date="2019" name="Int. J. Syst. Evol. Microbiol.">
        <title>The Global Catalogue of Microorganisms (GCM) 10K type strain sequencing project: providing services to taxonomists for standard genome sequencing and annotation.</title>
        <authorList>
            <consortium name="The Broad Institute Genomics Platform"/>
            <consortium name="The Broad Institute Genome Sequencing Center for Infectious Disease"/>
            <person name="Wu L."/>
            <person name="Ma J."/>
        </authorList>
    </citation>
    <scope>NUCLEOTIDE SEQUENCE [LARGE SCALE GENOMIC DNA]</scope>
    <source>
        <strain evidence="8">TISTR 2241</strain>
    </source>
</reference>
<dbReference type="Proteomes" id="UP001597458">
    <property type="component" value="Unassembled WGS sequence"/>
</dbReference>
<evidence type="ECO:0000256" key="2">
    <source>
        <dbReference type="ARBA" id="ARBA00022475"/>
    </source>
</evidence>